<evidence type="ECO:0000256" key="2">
    <source>
        <dbReference type="ARBA" id="ARBA00012452"/>
    </source>
</evidence>
<dbReference type="SUPFAM" id="SSF52833">
    <property type="entry name" value="Thioredoxin-like"/>
    <property type="match status" value="1"/>
</dbReference>
<dbReference type="CDD" id="cd03187">
    <property type="entry name" value="GST_C_Phi"/>
    <property type="match status" value="1"/>
</dbReference>
<dbReference type="EC" id="2.5.1.18" evidence="2"/>
<comment type="similarity">
    <text evidence="1">Belongs to the GST superfamily. Phi family.</text>
</comment>
<dbReference type="Pfam" id="PF02798">
    <property type="entry name" value="GST_N"/>
    <property type="match status" value="1"/>
</dbReference>
<dbReference type="FunFam" id="3.40.30.10:FF:000016">
    <property type="entry name" value="Glutathione S-transferase F2"/>
    <property type="match status" value="1"/>
</dbReference>
<dbReference type="PROSITE" id="PS50405">
    <property type="entry name" value="GST_CTER"/>
    <property type="match status" value="1"/>
</dbReference>
<evidence type="ECO:0000256" key="3">
    <source>
        <dbReference type="ARBA" id="ARBA00022679"/>
    </source>
</evidence>
<dbReference type="FunFam" id="1.20.1050.10:FF:000004">
    <property type="entry name" value="Glutathione S-transferase F2"/>
    <property type="match status" value="1"/>
</dbReference>
<dbReference type="InterPro" id="IPR004046">
    <property type="entry name" value="GST_C"/>
</dbReference>
<dbReference type="GO" id="GO:0005737">
    <property type="term" value="C:cytoplasm"/>
    <property type="evidence" value="ECO:0007669"/>
    <property type="project" value="TreeGrafter"/>
</dbReference>
<dbReference type="GO" id="GO:0009636">
    <property type="term" value="P:response to toxic substance"/>
    <property type="evidence" value="ECO:0007669"/>
    <property type="project" value="UniProtKB-ARBA"/>
</dbReference>
<dbReference type="Proteomes" id="UP000886520">
    <property type="component" value="Chromosome 4"/>
</dbReference>
<accession>A0A9D4V7P1</accession>
<evidence type="ECO:0000256" key="4">
    <source>
        <dbReference type="ARBA" id="ARBA00047960"/>
    </source>
</evidence>
<dbReference type="InterPro" id="IPR036282">
    <property type="entry name" value="Glutathione-S-Trfase_C_sf"/>
</dbReference>
<proteinExistence type="inferred from homology"/>
<dbReference type="GO" id="GO:0004364">
    <property type="term" value="F:glutathione transferase activity"/>
    <property type="evidence" value="ECO:0007669"/>
    <property type="project" value="UniProtKB-EC"/>
</dbReference>
<dbReference type="SFLD" id="SFLDG01154">
    <property type="entry name" value="Main.5:_Phi-like"/>
    <property type="match status" value="1"/>
</dbReference>
<dbReference type="SFLD" id="SFLDS00019">
    <property type="entry name" value="Glutathione_Transferase_(cytos"/>
    <property type="match status" value="1"/>
</dbReference>
<dbReference type="PANTHER" id="PTHR43900:SF3">
    <property type="entry name" value="GLUTATHIONE S-TRANSFERASE RHO"/>
    <property type="match status" value="1"/>
</dbReference>
<organism evidence="7 8">
    <name type="scientific">Adiantum capillus-veneris</name>
    <name type="common">Maidenhair fern</name>
    <dbReference type="NCBI Taxonomy" id="13818"/>
    <lineage>
        <taxon>Eukaryota</taxon>
        <taxon>Viridiplantae</taxon>
        <taxon>Streptophyta</taxon>
        <taxon>Embryophyta</taxon>
        <taxon>Tracheophyta</taxon>
        <taxon>Polypodiopsida</taxon>
        <taxon>Polypodiidae</taxon>
        <taxon>Polypodiales</taxon>
        <taxon>Pteridineae</taxon>
        <taxon>Pteridaceae</taxon>
        <taxon>Vittarioideae</taxon>
        <taxon>Adiantum</taxon>
    </lineage>
</organism>
<evidence type="ECO:0000259" key="5">
    <source>
        <dbReference type="PROSITE" id="PS50404"/>
    </source>
</evidence>
<evidence type="ECO:0000256" key="1">
    <source>
        <dbReference type="ARBA" id="ARBA00010128"/>
    </source>
</evidence>
<comment type="caution">
    <text evidence="7">The sequence shown here is derived from an EMBL/GenBank/DDBJ whole genome shotgun (WGS) entry which is preliminary data.</text>
</comment>
<evidence type="ECO:0000313" key="7">
    <source>
        <dbReference type="EMBL" id="KAI5080766.1"/>
    </source>
</evidence>
<dbReference type="PROSITE" id="PS50404">
    <property type="entry name" value="GST_NTER"/>
    <property type="match status" value="1"/>
</dbReference>
<keyword evidence="8" id="KW-1185">Reference proteome</keyword>
<dbReference type="OrthoDB" id="422574at2759"/>
<reference evidence="7" key="1">
    <citation type="submission" date="2021-01" db="EMBL/GenBank/DDBJ databases">
        <title>Adiantum capillus-veneris genome.</title>
        <authorList>
            <person name="Fang Y."/>
            <person name="Liao Q."/>
        </authorList>
    </citation>
    <scope>NUCLEOTIDE SEQUENCE</scope>
    <source>
        <strain evidence="7">H3</strain>
        <tissue evidence="7">Leaf</tissue>
    </source>
</reference>
<feature type="domain" description="GST N-terminal" evidence="5">
    <location>
        <begin position="1"/>
        <end position="83"/>
    </location>
</feature>
<dbReference type="EMBL" id="JABFUD020000004">
    <property type="protein sequence ID" value="KAI5080766.1"/>
    <property type="molecule type" value="Genomic_DNA"/>
</dbReference>
<keyword evidence="3" id="KW-0808">Transferase</keyword>
<dbReference type="InterPro" id="IPR010987">
    <property type="entry name" value="Glutathione-S-Trfase_C-like"/>
</dbReference>
<dbReference type="PANTHER" id="PTHR43900">
    <property type="entry name" value="GLUTATHIONE S-TRANSFERASE RHO"/>
    <property type="match status" value="1"/>
</dbReference>
<dbReference type="InterPro" id="IPR040079">
    <property type="entry name" value="Glutathione_S-Trfase"/>
</dbReference>
<dbReference type="InterPro" id="IPR036249">
    <property type="entry name" value="Thioredoxin-like_sf"/>
</dbReference>
<dbReference type="GO" id="GO:0006749">
    <property type="term" value="P:glutathione metabolic process"/>
    <property type="evidence" value="ECO:0007669"/>
    <property type="project" value="TreeGrafter"/>
</dbReference>
<gene>
    <name evidence="7" type="ORF">GOP47_0003949</name>
</gene>
<sequence length="218" mass="24636">MTITVHGQATSSCTARVLTTLFEKEVSDFYLQHVDLASSAHKQPDYLTLQPFGVIPVVQDGDLTLFESRAIIRYLALKYEGQGSPLYGRTPEERAKVEQWLEVESQNFHVAASTIVYQLVSRAKKGLAPEEDVVKATIEKLESILDVYEKQLSKSPFLAGDFFSLADLSHLPRTKSLMKSAKMPHLITSRKHVNDWWQRISTRPSWIKVTEMASGLQK</sequence>
<feature type="domain" description="GST C-terminal" evidence="6">
    <location>
        <begin position="90"/>
        <end position="218"/>
    </location>
</feature>
<dbReference type="CDD" id="cd03053">
    <property type="entry name" value="GST_N_Phi"/>
    <property type="match status" value="1"/>
</dbReference>
<dbReference type="Gene3D" id="3.40.30.10">
    <property type="entry name" value="Glutaredoxin"/>
    <property type="match status" value="1"/>
</dbReference>
<dbReference type="InterPro" id="IPR034347">
    <property type="entry name" value="GST_Phi_C"/>
</dbReference>
<dbReference type="GO" id="GO:0043295">
    <property type="term" value="F:glutathione binding"/>
    <property type="evidence" value="ECO:0007669"/>
    <property type="project" value="TreeGrafter"/>
</dbReference>
<evidence type="ECO:0000313" key="8">
    <source>
        <dbReference type="Proteomes" id="UP000886520"/>
    </source>
</evidence>
<dbReference type="Gene3D" id="1.20.1050.10">
    <property type="match status" value="1"/>
</dbReference>
<dbReference type="Pfam" id="PF00043">
    <property type="entry name" value="GST_C"/>
    <property type="match status" value="1"/>
</dbReference>
<dbReference type="AlphaFoldDB" id="A0A9D4V7P1"/>
<dbReference type="SFLD" id="SFLDG00358">
    <property type="entry name" value="Main_(cytGST)"/>
    <property type="match status" value="1"/>
</dbReference>
<comment type="catalytic activity">
    <reaction evidence="4">
        <text>RX + glutathione = an S-substituted glutathione + a halide anion + H(+)</text>
        <dbReference type="Rhea" id="RHEA:16437"/>
        <dbReference type="ChEBI" id="CHEBI:15378"/>
        <dbReference type="ChEBI" id="CHEBI:16042"/>
        <dbReference type="ChEBI" id="CHEBI:17792"/>
        <dbReference type="ChEBI" id="CHEBI:57925"/>
        <dbReference type="ChEBI" id="CHEBI:90779"/>
        <dbReference type="EC" id="2.5.1.18"/>
    </reaction>
</comment>
<evidence type="ECO:0000259" key="6">
    <source>
        <dbReference type="PROSITE" id="PS50405"/>
    </source>
</evidence>
<protein>
    <recommendedName>
        <fullName evidence="2">glutathione transferase</fullName>
        <ecNumber evidence="2">2.5.1.18</ecNumber>
    </recommendedName>
</protein>
<name>A0A9D4V7P1_ADICA</name>
<dbReference type="SUPFAM" id="SSF47616">
    <property type="entry name" value="GST C-terminal domain-like"/>
    <property type="match status" value="1"/>
</dbReference>
<dbReference type="InterPro" id="IPR004045">
    <property type="entry name" value="Glutathione_S-Trfase_N"/>
</dbReference>